<evidence type="ECO:0000313" key="3">
    <source>
        <dbReference type="EMBL" id="GEU44718.1"/>
    </source>
</evidence>
<evidence type="ECO:0000256" key="1">
    <source>
        <dbReference type="SAM" id="MobiDB-lite"/>
    </source>
</evidence>
<accession>A0A6L2K5P3</accession>
<feature type="transmembrane region" description="Helical" evidence="2">
    <location>
        <begin position="754"/>
        <end position="777"/>
    </location>
</feature>
<feature type="region of interest" description="Disordered" evidence="1">
    <location>
        <begin position="84"/>
        <end position="120"/>
    </location>
</feature>
<dbReference type="EMBL" id="BKCJ010001883">
    <property type="protein sequence ID" value="GEU44718.1"/>
    <property type="molecule type" value="Genomic_DNA"/>
</dbReference>
<evidence type="ECO:0000256" key="2">
    <source>
        <dbReference type="SAM" id="Phobius"/>
    </source>
</evidence>
<evidence type="ECO:0008006" key="4">
    <source>
        <dbReference type="Google" id="ProtNLM"/>
    </source>
</evidence>
<feature type="transmembrane region" description="Helical" evidence="2">
    <location>
        <begin position="789"/>
        <end position="809"/>
    </location>
</feature>
<organism evidence="3">
    <name type="scientific">Tanacetum cinerariifolium</name>
    <name type="common">Dalmatian daisy</name>
    <name type="synonym">Chrysanthemum cinerariifolium</name>
    <dbReference type="NCBI Taxonomy" id="118510"/>
    <lineage>
        <taxon>Eukaryota</taxon>
        <taxon>Viridiplantae</taxon>
        <taxon>Streptophyta</taxon>
        <taxon>Embryophyta</taxon>
        <taxon>Tracheophyta</taxon>
        <taxon>Spermatophyta</taxon>
        <taxon>Magnoliopsida</taxon>
        <taxon>eudicotyledons</taxon>
        <taxon>Gunneridae</taxon>
        <taxon>Pentapetalae</taxon>
        <taxon>asterids</taxon>
        <taxon>campanulids</taxon>
        <taxon>Asterales</taxon>
        <taxon>Asteraceae</taxon>
        <taxon>Asteroideae</taxon>
        <taxon>Anthemideae</taxon>
        <taxon>Anthemidinae</taxon>
        <taxon>Tanacetum</taxon>
    </lineage>
</organism>
<gene>
    <name evidence="3" type="ORF">Tci_016696</name>
</gene>
<comment type="caution">
    <text evidence="3">The sequence shown here is derived from an EMBL/GenBank/DDBJ whole genome shotgun (WGS) entry which is preliminary data.</text>
</comment>
<feature type="region of interest" description="Disordered" evidence="1">
    <location>
        <begin position="853"/>
        <end position="887"/>
    </location>
</feature>
<proteinExistence type="predicted"/>
<keyword evidence="2" id="KW-0812">Transmembrane</keyword>
<reference evidence="3" key="1">
    <citation type="journal article" date="2019" name="Sci. Rep.">
        <title>Draft genome of Tanacetum cinerariifolium, the natural source of mosquito coil.</title>
        <authorList>
            <person name="Yamashiro T."/>
            <person name="Shiraishi A."/>
            <person name="Satake H."/>
            <person name="Nakayama K."/>
        </authorList>
    </citation>
    <scope>NUCLEOTIDE SEQUENCE</scope>
</reference>
<sequence length="1646" mass="180995">MVLFAFIRHADLTKVRISEKHIEEGQTPLLDSTKGRVVSLSVGDDQVGSSVPLRDQTEEGVHVVQDEGVNIVADDEIQAIVVNKPKGTRRKRKAASGASGSVLPPKKLREDHNTSTDAGASTAGKSLAALQGLLEHNTLAVEVGVTAVTTVSFVTSFMTLTPEREGVGILTSYVEVSSFDRSLVPPVPVITMVVATTTTTGASTVLVFGTSTRPVNRNVFVDFTSPSATGPDVAGPSQPASAELSADTFYYRDHLAPPVLFPQLCGMDYDQLFTEFNVVAARHICLGLEVRMRCKHNLRERKRFEDKCARHGDLLKKKDIEIADLKAHMSLKEAEAAKAIRLSFDELRIKAAALESQKNNLNDQVCLLETTYSRLRDQVYGYELFKEQFEVVQDEHVKVLSDHVVELDSELMRYVAALKEAIGRAIDEGMQTRLVACIDHGKVGRGLADVAAYNPYVKAEYVSAVLAFRNLYFDFLSLLESQKGASIADIMDSLCLEGPFTESPEINRLQPSHEQLILPFHRKEDNVVIGETSLYESLDAIHARVHKIKKGASSYRLSFSDTIGHLVNPLSSENLVGEASTSGVPVTVAVTTALSTTFSHKSFLSPISVANYGVMDVEPQLETSHSPKFIFEQEILETSPEHPVTSLACPSLRHFLFVGISSHLLLLYNLSFKASLFSTMSISVTRRVGTLISAGITASVLYVSENRVSPLLDLIMVQCADRTCGTSSIQSLLLLSNRAFIPSPKLLFALFTKLLLSVIAAAKRWSCLLLFAMQILLSCRLVRSILRRVKLLCWTLLKVVLFLFLLGTIRSGHRYRDVELRDQIEEGVHVVQDEGVNIMADDEIQAIVVNKPKGTRRKRKATSGASGSVLPPKKLREDHNTSTDAGASTAGKSLAALQGLLKHNTLAVEVGVTAVTTMSFVTSFMTLTSEREGVGILTSYVEVSSFDRSSVPPVPVMTMVVATTATAGASTVLVFGTGTRPVNHNVFMDSASPSATGPDVAGPSQPASAELSADTFYACRSMVDHLAPPVLFPQLCGMDYDQLFTEFNVVAARHICLGLEVRMRCKHNLREKKRFEDKCARQGDLLKKKDIEIANLKAHMSLKEAEAAKAIRLSFDELRIKAAALESQKNNLTDQVCLLETTYSRLRDQVYGYELFKEQFEVVQDEHVKCWILSRDIRLAIMKCLQSSGYVSALREAIGRAIDEGMQTRLVACIDHGKVGRGLADVAAYNPYVEAEYVFAVLAFRNLYFDFLSLLESQKGASIADIMDSLCLEGPFTESPEINRLQPSHEQLILPFHRKEDNVVIGETSLYESLDAVHARVHKIKKGASSYRLSFSDTMGPLVNPLSSENLVGEASTSGVPVTVAVTTALSTTFSHKSFLPPISVANYGVMDVEPQPETSHSPKFIFEQEILETSPEYPVTSLACPSLRHFLFVGISSHLLLLYVPRSLLSVTLYDPSHLGHNFPPSSAWLASLFRYNLSFKASSFSTMSISVAQRCADRTCGTSSIQSLLLLSNRVFIPSPKLLFALSTKLLVCGCLMEAKCWRIFSFSHQSLNGLSLNFFPLSDTISIEMLRIPHRRNTPCEKEEGKGGTAQIKMTITSKLCSERNPRRILQHARRTMVRGSQSYTNKEPVGEVNSHNVSMAIL</sequence>
<protein>
    <recommendedName>
        <fullName evidence="4">Transposase (Putative), gypsy type</fullName>
    </recommendedName>
</protein>
<keyword evidence="2" id="KW-1133">Transmembrane helix</keyword>
<name>A0A6L2K5P3_TANCI</name>
<keyword evidence="2" id="KW-0472">Membrane</keyword>